<dbReference type="SMART" id="SM00028">
    <property type="entry name" value="TPR"/>
    <property type="match status" value="2"/>
</dbReference>
<evidence type="ECO:0000256" key="1">
    <source>
        <dbReference type="ARBA" id="ARBA00022737"/>
    </source>
</evidence>
<evidence type="ECO:0000313" key="5">
    <source>
        <dbReference type="EMBL" id="MQQ09940.1"/>
    </source>
</evidence>
<evidence type="ECO:0000313" key="6">
    <source>
        <dbReference type="Proteomes" id="UP000444174"/>
    </source>
</evidence>
<evidence type="ECO:0000256" key="3">
    <source>
        <dbReference type="PROSITE-ProRule" id="PRU00339"/>
    </source>
</evidence>
<accession>A0A843YET3</accession>
<dbReference type="Proteomes" id="UP000444174">
    <property type="component" value="Unassembled WGS sequence"/>
</dbReference>
<organism evidence="5 6">
    <name type="scientific">Tritonibacter litoralis</name>
    <dbReference type="NCBI Taxonomy" id="2662264"/>
    <lineage>
        <taxon>Bacteria</taxon>
        <taxon>Pseudomonadati</taxon>
        <taxon>Pseudomonadota</taxon>
        <taxon>Alphaproteobacteria</taxon>
        <taxon>Rhodobacterales</taxon>
        <taxon>Paracoccaceae</taxon>
        <taxon>Tritonibacter</taxon>
    </lineage>
</organism>
<dbReference type="InterPro" id="IPR019734">
    <property type="entry name" value="TPR_rpt"/>
</dbReference>
<evidence type="ECO:0000256" key="2">
    <source>
        <dbReference type="ARBA" id="ARBA00022803"/>
    </source>
</evidence>
<dbReference type="PANTHER" id="PTHR44858:SF1">
    <property type="entry name" value="UDP-N-ACETYLGLUCOSAMINE--PEPTIDE N-ACETYLGLUCOSAMINYLTRANSFERASE SPINDLY-RELATED"/>
    <property type="match status" value="1"/>
</dbReference>
<dbReference type="Gene3D" id="1.25.40.10">
    <property type="entry name" value="Tetratricopeptide repeat domain"/>
    <property type="match status" value="1"/>
</dbReference>
<feature type="chain" id="PRO_5032484111" evidence="4">
    <location>
        <begin position="19"/>
        <end position="185"/>
    </location>
</feature>
<keyword evidence="6" id="KW-1185">Reference proteome</keyword>
<keyword evidence="1" id="KW-0677">Repeat</keyword>
<dbReference type="EMBL" id="WIBF01000011">
    <property type="protein sequence ID" value="MQQ09940.1"/>
    <property type="molecule type" value="Genomic_DNA"/>
</dbReference>
<dbReference type="PANTHER" id="PTHR44858">
    <property type="entry name" value="TETRATRICOPEPTIDE REPEAT PROTEIN 6"/>
    <property type="match status" value="1"/>
</dbReference>
<keyword evidence="4" id="KW-0732">Signal</keyword>
<name>A0A843YET3_9RHOB</name>
<feature type="repeat" description="TPR" evidence="3">
    <location>
        <begin position="99"/>
        <end position="132"/>
    </location>
</feature>
<evidence type="ECO:0000256" key="4">
    <source>
        <dbReference type="SAM" id="SignalP"/>
    </source>
</evidence>
<dbReference type="InterPro" id="IPR011990">
    <property type="entry name" value="TPR-like_helical_dom_sf"/>
</dbReference>
<reference evidence="5 6" key="1">
    <citation type="submission" date="2019-10" db="EMBL/GenBank/DDBJ databases">
        <title>Epibacterium sp. nov., isolated from seawater.</title>
        <authorList>
            <person name="Zhang X."/>
            <person name="Li N."/>
        </authorList>
    </citation>
    <scope>NUCLEOTIDE SEQUENCE [LARGE SCALE GENOMIC DNA]</scope>
    <source>
        <strain evidence="5 6">SM1979</strain>
    </source>
</reference>
<dbReference type="SUPFAM" id="SSF48452">
    <property type="entry name" value="TPR-like"/>
    <property type="match status" value="1"/>
</dbReference>
<dbReference type="InterPro" id="IPR050498">
    <property type="entry name" value="Ycf3"/>
</dbReference>
<feature type="signal peptide" evidence="4">
    <location>
        <begin position="1"/>
        <end position="18"/>
    </location>
</feature>
<protein>
    <submittedName>
        <fullName evidence="5">Tetratricopeptide repeat protein</fullName>
    </submittedName>
</protein>
<keyword evidence="2 3" id="KW-0802">TPR repeat</keyword>
<dbReference type="PROSITE" id="PS50005">
    <property type="entry name" value="TPR"/>
    <property type="match status" value="1"/>
</dbReference>
<dbReference type="RefSeq" id="WP_153216919.1">
    <property type="nucleotide sequence ID" value="NZ_WIBF01000011.1"/>
</dbReference>
<dbReference type="Pfam" id="PF13424">
    <property type="entry name" value="TPR_12"/>
    <property type="match status" value="1"/>
</dbReference>
<sequence length="185" mass="20560">MRILALIPFVMLPATAIAMCPTPPDHSAALEELLADTQAAKTEAEAQQYSIQMWQYWADAPDEQSQEILDRGMRRRSSYDFLGALQDFDTLVDYCPDYAEGYNQRAFVHFLRQDYDAALVDLDKALEITPNHVAALSGRALSLVGLDRLDEARTTLQEALALNPWLPERGLLLPGAPLALDGVDL</sequence>
<proteinExistence type="predicted"/>
<gene>
    <name evidence="5" type="ORF">GFB49_15850</name>
</gene>
<dbReference type="AlphaFoldDB" id="A0A843YET3"/>
<comment type="caution">
    <text evidence="5">The sequence shown here is derived from an EMBL/GenBank/DDBJ whole genome shotgun (WGS) entry which is preliminary data.</text>
</comment>